<proteinExistence type="predicted"/>
<evidence type="ECO:0000313" key="3">
    <source>
        <dbReference type="Proteomes" id="UP000054560"/>
    </source>
</evidence>
<organism evidence="2 3">
    <name type="scientific">Sphaeroforma arctica JP610</name>
    <dbReference type="NCBI Taxonomy" id="667725"/>
    <lineage>
        <taxon>Eukaryota</taxon>
        <taxon>Ichthyosporea</taxon>
        <taxon>Ichthyophonida</taxon>
        <taxon>Sphaeroforma</taxon>
    </lineage>
</organism>
<evidence type="ECO:0000256" key="1">
    <source>
        <dbReference type="SAM" id="MobiDB-lite"/>
    </source>
</evidence>
<dbReference type="GeneID" id="25911739"/>
<dbReference type="RefSeq" id="XP_014150158.1">
    <property type="nucleotide sequence ID" value="XM_014294683.1"/>
</dbReference>
<dbReference type="Proteomes" id="UP000054560">
    <property type="component" value="Unassembled WGS sequence"/>
</dbReference>
<dbReference type="EMBL" id="KQ243179">
    <property type="protein sequence ID" value="KNC76256.1"/>
    <property type="molecule type" value="Genomic_DNA"/>
</dbReference>
<sequence>MGRGKASHGNAIGGESCSATPDTARLGFGQTATVQPEKSDSLLIRQSAVAPMSNEPGPEPGPGPLHGTGTYSPGDGGSGSIHSKSAYAPELGTGSYAPEENLSSADDAHNETDAVAEESAAVARLLSNLDLEGEKVYPHDAAKARYFDFLSPSLDSAMDKYRGQAVSYLRGNFTTGRRNGGSATPTRDSTELQHQRNMEVFGPSALCAMAPIDTSSHAMETPRYPEETMVGKLVDTLTVTPSTSHVSAFKTAPTAKDKDRSSTRTVSGHLPQTLSHSLAPGTSRREMRDCDSAMDNGGAGERNNGQHNRGLGGELTFTRHRMSHSEGIVVGRRMGAITRDEAETVVGNATRDASTEYPPQSAADTTATRHDMAAKSAFDFTGLLGDAGRQPVPG</sequence>
<dbReference type="AlphaFoldDB" id="A0A0L0FIF7"/>
<reference evidence="2 3" key="1">
    <citation type="submission" date="2011-02" db="EMBL/GenBank/DDBJ databases">
        <title>The Genome Sequence of Sphaeroforma arctica JP610.</title>
        <authorList>
            <consortium name="The Broad Institute Genome Sequencing Platform"/>
            <person name="Russ C."/>
            <person name="Cuomo C."/>
            <person name="Young S.K."/>
            <person name="Zeng Q."/>
            <person name="Gargeya S."/>
            <person name="Alvarado L."/>
            <person name="Berlin A."/>
            <person name="Chapman S.B."/>
            <person name="Chen Z."/>
            <person name="Freedman E."/>
            <person name="Gellesch M."/>
            <person name="Goldberg J."/>
            <person name="Griggs A."/>
            <person name="Gujja S."/>
            <person name="Heilman E."/>
            <person name="Heiman D."/>
            <person name="Howarth C."/>
            <person name="Mehta T."/>
            <person name="Neiman D."/>
            <person name="Pearson M."/>
            <person name="Roberts A."/>
            <person name="Saif S."/>
            <person name="Shea T."/>
            <person name="Shenoy N."/>
            <person name="Sisk P."/>
            <person name="Stolte C."/>
            <person name="Sykes S."/>
            <person name="White J."/>
            <person name="Yandava C."/>
            <person name="Burger G."/>
            <person name="Gray M.W."/>
            <person name="Holland P.W.H."/>
            <person name="King N."/>
            <person name="Lang F.B.F."/>
            <person name="Roger A.J."/>
            <person name="Ruiz-Trillo I."/>
            <person name="Haas B."/>
            <person name="Nusbaum C."/>
            <person name="Birren B."/>
        </authorList>
    </citation>
    <scope>NUCLEOTIDE SEQUENCE [LARGE SCALE GENOMIC DNA]</scope>
    <source>
        <strain evidence="2 3">JP610</strain>
    </source>
</reference>
<feature type="region of interest" description="Disordered" evidence="1">
    <location>
        <begin position="1"/>
        <end position="106"/>
    </location>
</feature>
<feature type="region of interest" description="Disordered" evidence="1">
    <location>
        <begin position="248"/>
        <end position="310"/>
    </location>
</feature>
<evidence type="ECO:0000313" key="2">
    <source>
        <dbReference type="EMBL" id="KNC76256.1"/>
    </source>
</evidence>
<feature type="region of interest" description="Disordered" evidence="1">
    <location>
        <begin position="172"/>
        <end position="192"/>
    </location>
</feature>
<feature type="compositionally biased region" description="Low complexity" evidence="1">
    <location>
        <begin position="172"/>
        <end position="181"/>
    </location>
</feature>
<protein>
    <submittedName>
        <fullName evidence="2">Uncharacterized protein</fullName>
    </submittedName>
</protein>
<accession>A0A0L0FIF7</accession>
<name>A0A0L0FIF7_9EUKA</name>
<gene>
    <name evidence="2" type="ORF">SARC_11235</name>
</gene>
<feature type="compositionally biased region" description="Polar residues" evidence="1">
    <location>
        <begin position="263"/>
        <end position="276"/>
    </location>
</feature>
<feature type="region of interest" description="Disordered" evidence="1">
    <location>
        <begin position="349"/>
        <end position="369"/>
    </location>
</feature>
<keyword evidence="3" id="KW-1185">Reference proteome</keyword>